<dbReference type="PANTHER" id="PTHR24215:SF35">
    <property type="entry name" value="MUSCLE LIM PROTEIN MLP84B"/>
    <property type="match status" value="1"/>
</dbReference>
<keyword evidence="5 8" id="KW-0862">Zinc</keyword>
<dbReference type="WBParaSite" id="nRc.2.0.1.t15749-RA">
    <property type="protein sequence ID" value="nRc.2.0.1.t15749-RA"/>
    <property type="gene ID" value="nRc.2.0.1.g15749"/>
</dbReference>
<protein>
    <submittedName>
        <fullName evidence="11">LIM zinc-binding domain-containing protein</fullName>
    </submittedName>
</protein>
<keyword evidence="10" id="KW-1185">Reference proteome</keyword>
<dbReference type="GO" id="GO:0060537">
    <property type="term" value="P:muscle tissue development"/>
    <property type="evidence" value="ECO:0007669"/>
    <property type="project" value="TreeGrafter"/>
</dbReference>
<keyword evidence="6 8" id="KW-0440">LIM domain</keyword>
<dbReference type="GO" id="GO:0005634">
    <property type="term" value="C:nucleus"/>
    <property type="evidence" value="ECO:0007669"/>
    <property type="project" value="UniProtKB-SubCell"/>
</dbReference>
<dbReference type="GO" id="GO:0042805">
    <property type="term" value="F:actinin binding"/>
    <property type="evidence" value="ECO:0007669"/>
    <property type="project" value="TreeGrafter"/>
</dbReference>
<dbReference type="GO" id="GO:0045214">
    <property type="term" value="P:sarcomere organization"/>
    <property type="evidence" value="ECO:0007669"/>
    <property type="project" value="TreeGrafter"/>
</dbReference>
<dbReference type="GO" id="GO:0008307">
    <property type="term" value="F:structural constituent of muscle"/>
    <property type="evidence" value="ECO:0007669"/>
    <property type="project" value="TreeGrafter"/>
</dbReference>
<dbReference type="AlphaFoldDB" id="A0A915IQR0"/>
<reference evidence="11" key="1">
    <citation type="submission" date="2022-11" db="UniProtKB">
        <authorList>
            <consortium name="WormBaseParasite"/>
        </authorList>
    </citation>
    <scope>IDENTIFICATION</scope>
</reference>
<sequence>MFQVWHKLTCFACADCNKKLESTSLCDKDGEIFCKTCYGRKFGPKGYGYGIGAGTLQMQQ</sequence>
<evidence type="ECO:0000259" key="9">
    <source>
        <dbReference type="PROSITE" id="PS50023"/>
    </source>
</evidence>
<evidence type="ECO:0000256" key="1">
    <source>
        <dbReference type="ARBA" id="ARBA00004123"/>
    </source>
</evidence>
<dbReference type="GO" id="GO:0046872">
    <property type="term" value="F:metal ion binding"/>
    <property type="evidence" value="ECO:0007669"/>
    <property type="project" value="UniProtKB-KW"/>
</dbReference>
<evidence type="ECO:0000256" key="6">
    <source>
        <dbReference type="ARBA" id="ARBA00023038"/>
    </source>
</evidence>
<dbReference type="GO" id="GO:0030018">
    <property type="term" value="C:Z disc"/>
    <property type="evidence" value="ECO:0007669"/>
    <property type="project" value="TreeGrafter"/>
</dbReference>
<dbReference type="Gene3D" id="2.10.110.10">
    <property type="entry name" value="Cysteine Rich Protein"/>
    <property type="match status" value="1"/>
</dbReference>
<keyword evidence="2" id="KW-0517">Myogenesis</keyword>
<dbReference type="InterPro" id="IPR001781">
    <property type="entry name" value="Znf_LIM"/>
</dbReference>
<evidence type="ECO:0000256" key="5">
    <source>
        <dbReference type="ARBA" id="ARBA00022833"/>
    </source>
</evidence>
<proteinExistence type="predicted"/>
<keyword evidence="3 8" id="KW-0479">Metal-binding</keyword>
<dbReference type="FunFam" id="2.10.110.10:FF:000001">
    <property type="entry name" value="Cysteine and glycine-rich protein 1"/>
    <property type="match status" value="1"/>
</dbReference>
<evidence type="ECO:0000256" key="7">
    <source>
        <dbReference type="ARBA" id="ARBA00023242"/>
    </source>
</evidence>
<keyword evidence="4" id="KW-0677">Repeat</keyword>
<evidence type="ECO:0000313" key="10">
    <source>
        <dbReference type="Proteomes" id="UP000887565"/>
    </source>
</evidence>
<name>A0A915IQR0_ROMCU</name>
<keyword evidence="7" id="KW-0539">Nucleus</keyword>
<dbReference type="Proteomes" id="UP000887565">
    <property type="component" value="Unplaced"/>
</dbReference>
<evidence type="ECO:0000256" key="2">
    <source>
        <dbReference type="ARBA" id="ARBA00022541"/>
    </source>
</evidence>
<evidence type="ECO:0000256" key="3">
    <source>
        <dbReference type="ARBA" id="ARBA00022723"/>
    </source>
</evidence>
<dbReference type="PANTHER" id="PTHR24215">
    <property type="entry name" value="RHO-GTPASE-ACTIVATING PROTEIN LRG1"/>
    <property type="match status" value="1"/>
</dbReference>
<dbReference type="Pfam" id="PF00412">
    <property type="entry name" value="LIM"/>
    <property type="match status" value="1"/>
</dbReference>
<comment type="subcellular location">
    <subcellularLocation>
        <location evidence="1">Nucleus</location>
    </subcellularLocation>
</comment>
<evidence type="ECO:0000256" key="4">
    <source>
        <dbReference type="ARBA" id="ARBA00022737"/>
    </source>
</evidence>
<dbReference type="PROSITE" id="PS50023">
    <property type="entry name" value="LIM_DOMAIN_2"/>
    <property type="match status" value="1"/>
</dbReference>
<dbReference type="GO" id="GO:0007517">
    <property type="term" value="P:muscle organ development"/>
    <property type="evidence" value="ECO:0007669"/>
    <property type="project" value="UniProtKB-KW"/>
</dbReference>
<organism evidence="10 11">
    <name type="scientific">Romanomermis culicivorax</name>
    <name type="common">Nematode worm</name>
    <dbReference type="NCBI Taxonomy" id="13658"/>
    <lineage>
        <taxon>Eukaryota</taxon>
        <taxon>Metazoa</taxon>
        <taxon>Ecdysozoa</taxon>
        <taxon>Nematoda</taxon>
        <taxon>Enoplea</taxon>
        <taxon>Dorylaimia</taxon>
        <taxon>Mermithida</taxon>
        <taxon>Mermithoidea</taxon>
        <taxon>Mermithidae</taxon>
        <taxon>Romanomermis</taxon>
    </lineage>
</organism>
<evidence type="ECO:0000313" key="11">
    <source>
        <dbReference type="WBParaSite" id="nRc.2.0.1.t15749-RA"/>
    </source>
</evidence>
<accession>A0A915IQR0</accession>
<feature type="domain" description="LIM zinc-binding" evidence="9">
    <location>
        <begin position="1"/>
        <end position="44"/>
    </location>
</feature>
<dbReference type="SUPFAM" id="SSF57716">
    <property type="entry name" value="Glucocorticoid receptor-like (DNA-binding domain)"/>
    <property type="match status" value="1"/>
</dbReference>
<evidence type="ECO:0000256" key="8">
    <source>
        <dbReference type="PROSITE-ProRule" id="PRU00125"/>
    </source>
</evidence>